<dbReference type="Proteomes" id="UP000748531">
    <property type="component" value="Unassembled WGS sequence"/>
</dbReference>
<dbReference type="Gene3D" id="3.40.390.10">
    <property type="entry name" value="Collagenase (Catalytic Domain)"/>
    <property type="match status" value="1"/>
</dbReference>
<reference evidence="4" key="1">
    <citation type="submission" date="2019-05" db="EMBL/GenBank/DDBJ databases">
        <title>Annotation for the trematode Paragonimus heterotremus.</title>
        <authorList>
            <person name="Choi Y.-J."/>
        </authorList>
    </citation>
    <scope>NUCLEOTIDE SEQUENCE</scope>
    <source>
        <strain evidence="4">LC</strain>
    </source>
</reference>
<dbReference type="OrthoDB" id="6137875at2759"/>
<keyword evidence="5" id="KW-1185">Reference proteome</keyword>
<dbReference type="SUPFAM" id="SSF55486">
    <property type="entry name" value="Metalloproteases ('zincins'), catalytic domain"/>
    <property type="match status" value="1"/>
</dbReference>
<feature type="region of interest" description="Disordered" evidence="1">
    <location>
        <begin position="26"/>
        <end position="54"/>
    </location>
</feature>
<feature type="signal peptide" evidence="2">
    <location>
        <begin position="1"/>
        <end position="20"/>
    </location>
</feature>
<feature type="chain" id="PRO_5035258251" description="Peptidase M12B domain-containing protein" evidence="2">
    <location>
        <begin position="21"/>
        <end position="234"/>
    </location>
</feature>
<dbReference type="InterPro" id="IPR024079">
    <property type="entry name" value="MetalloPept_cat_dom_sf"/>
</dbReference>
<feature type="compositionally biased region" description="Acidic residues" evidence="1">
    <location>
        <begin position="31"/>
        <end position="45"/>
    </location>
</feature>
<dbReference type="PANTHER" id="PTHR13723">
    <property type="entry name" value="ADAMTS A DISINTEGRIN AND METALLOPROTEASE WITH THROMBOSPONDIN MOTIFS PROTEASE"/>
    <property type="match status" value="1"/>
</dbReference>
<protein>
    <recommendedName>
        <fullName evidence="3">Peptidase M12B domain-containing protein</fullName>
    </recommendedName>
</protein>
<sequence length="234" mass="26949">MVYLAGLVCVGLLLFTDCLRQHHLDSVQTNSDDDPGSERETEAEEAFWPSSEPPSPVYQHHWIETLVFADHTVQQRFSTLKQAQTYVQTLMRMTNDLFHHPSLGANLSLIVREIIWISEKESNELLWGPSLIRSVHRFCNWALVQHYVRYNYDHALFISRNIVQAAGISPLGQMCQMQYSCTLAEDSGFFSAYPIAHELMHRFLLIQFAFSASVEISKVNTVDVNNFLTFRHQI</sequence>
<dbReference type="GO" id="GO:0031012">
    <property type="term" value="C:extracellular matrix"/>
    <property type="evidence" value="ECO:0007669"/>
    <property type="project" value="TreeGrafter"/>
</dbReference>
<dbReference type="InterPro" id="IPR001590">
    <property type="entry name" value="Peptidase_M12B"/>
</dbReference>
<dbReference type="GO" id="GO:0004222">
    <property type="term" value="F:metalloendopeptidase activity"/>
    <property type="evidence" value="ECO:0007669"/>
    <property type="project" value="InterPro"/>
</dbReference>
<dbReference type="GO" id="GO:0006508">
    <property type="term" value="P:proteolysis"/>
    <property type="evidence" value="ECO:0007669"/>
    <property type="project" value="InterPro"/>
</dbReference>
<dbReference type="AlphaFoldDB" id="A0A8J4WFV0"/>
<feature type="domain" description="Peptidase M12B" evidence="3">
    <location>
        <begin position="62"/>
        <end position="201"/>
    </location>
</feature>
<evidence type="ECO:0000256" key="1">
    <source>
        <dbReference type="SAM" id="MobiDB-lite"/>
    </source>
</evidence>
<keyword evidence="2" id="KW-0732">Signal</keyword>
<name>A0A8J4WFV0_9TREM</name>
<accession>A0A8J4WFV0</accession>
<gene>
    <name evidence="4" type="ORF">PHET_06687</name>
</gene>
<dbReference type="PANTHER" id="PTHR13723:SF281">
    <property type="entry name" value="PAPILIN"/>
    <property type="match status" value="1"/>
</dbReference>
<organism evidence="4 5">
    <name type="scientific">Paragonimus heterotremus</name>
    <dbReference type="NCBI Taxonomy" id="100268"/>
    <lineage>
        <taxon>Eukaryota</taxon>
        <taxon>Metazoa</taxon>
        <taxon>Spiralia</taxon>
        <taxon>Lophotrochozoa</taxon>
        <taxon>Platyhelminthes</taxon>
        <taxon>Trematoda</taxon>
        <taxon>Digenea</taxon>
        <taxon>Plagiorchiida</taxon>
        <taxon>Troglotremata</taxon>
        <taxon>Troglotrematidae</taxon>
        <taxon>Paragonimus</taxon>
    </lineage>
</organism>
<proteinExistence type="predicted"/>
<dbReference type="InterPro" id="IPR050439">
    <property type="entry name" value="ADAMTS_ADAMTS-like"/>
</dbReference>
<evidence type="ECO:0000313" key="4">
    <source>
        <dbReference type="EMBL" id="KAF5399413.1"/>
    </source>
</evidence>
<comment type="caution">
    <text evidence="4">The sequence shown here is derived from an EMBL/GenBank/DDBJ whole genome shotgun (WGS) entry which is preliminary data.</text>
</comment>
<evidence type="ECO:0000259" key="3">
    <source>
        <dbReference type="Pfam" id="PF01421"/>
    </source>
</evidence>
<dbReference type="Pfam" id="PF01421">
    <property type="entry name" value="Reprolysin"/>
    <property type="match status" value="1"/>
</dbReference>
<evidence type="ECO:0000256" key="2">
    <source>
        <dbReference type="SAM" id="SignalP"/>
    </source>
</evidence>
<dbReference type="EMBL" id="LUCH01004073">
    <property type="protein sequence ID" value="KAF5399413.1"/>
    <property type="molecule type" value="Genomic_DNA"/>
</dbReference>
<evidence type="ECO:0000313" key="5">
    <source>
        <dbReference type="Proteomes" id="UP000748531"/>
    </source>
</evidence>
<dbReference type="GO" id="GO:0030198">
    <property type="term" value="P:extracellular matrix organization"/>
    <property type="evidence" value="ECO:0007669"/>
    <property type="project" value="TreeGrafter"/>
</dbReference>